<dbReference type="Gene3D" id="3.40.640.10">
    <property type="entry name" value="Type I PLP-dependent aspartate aminotransferase-like (Major domain)"/>
    <property type="match status" value="1"/>
</dbReference>
<proteinExistence type="predicted"/>
<dbReference type="AlphaFoldDB" id="A0A356LD95"/>
<comment type="caution">
    <text evidence="3">The sequence shown here is derived from an EMBL/GenBank/DDBJ whole genome shotgun (WGS) entry which is preliminary data.</text>
</comment>
<reference evidence="3 4" key="1">
    <citation type="journal article" date="2018" name="Nat. Biotechnol.">
        <title>A standardized bacterial taxonomy based on genome phylogeny substantially revises the tree of life.</title>
        <authorList>
            <person name="Parks D.H."/>
            <person name="Chuvochina M."/>
            <person name="Waite D.W."/>
            <person name="Rinke C."/>
            <person name="Skarshewski A."/>
            <person name="Chaumeil P.A."/>
            <person name="Hugenholtz P."/>
        </authorList>
    </citation>
    <scope>NUCLEOTIDE SEQUENCE [LARGE SCALE GENOMIC DNA]</scope>
    <source>
        <strain evidence="3">UBA10707</strain>
    </source>
</reference>
<keyword evidence="3" id="KW-0032">Aminotransferase</keyword>
<evidence type="ECO:0000313" key="4">
    <source>
        <dbReference type="Proteomes" id="UP000264036"/>
    </source>
</evidence>
<dbReference type="GO" id="GO:0008483">
    <property type="term" value="F:transaminase activity"/>
    <property type="evidence" value="ECO:0007669"/>
    <property type="project" value="UniProtKB-KW"/>
</dbReference>
<evidence type="ECO:0000256" key="1">
    <source>
        <dbReference type="ARBA" id="ARBA00022898"/>
    </source>
</evidence>
<dbReference type="EMBL" id="DOEK01000005">
    <property type="protein sequence ID" value="HBP28531.1"/>
    <property type="molecule type" value="Genomic_DNA"/>
</dbReference>
<dbReference type="InterPro" id="IPR000192">
    <property type="entry name" value="Aminotrans_V_dom"/>
</dbReference>
<gene>
    <name evidence="3" type="ORF">DD666_03835</name>
</gene>
<dbReference type="Proteomes" id="UP000264036">
    <property type="component" value="Unassembled WGS sequence"/>
</dbReference>
<dbReference type="InterPro" id="IPR015422">
    <property type="entry name" value="PyrdxlP-dep_Trfase_small"/>
</dbReference>
<feature type="domain" description="Aminotransferase class V" evidence="2">
    <location>
        <begin position="71"/>
        <end position="388"/>
    </location>
</feature>
<keyword evidence="3" id="KW-0808">Transferase</keyword>
<evidence type="ECO:0000313" key="3">
    <source>
        <dbReference type="EMBL" id="HBP28531.1"/>
    </source>
</evidence>
<protein>
    <submittedName>
        <fullName evidence="3">Aminotransferase</fullName>
    </submittedName>
</protein>
<dbReference type="InterPro" id="IPR015421">
    <property type="entry name" value="PyrdxlP-dep_Trfase_major"/>
</dbReference>
<organism evidence="3 4">
    <name type="scientific">Advenella kashmirensis</name>
    <dbReference type="NCBI Taxonomy" id="310575"/>
    <lineage>
        <taxon>Bacteria</taxon>
        <taxon>Pseudomonadati</taxon>
        <taxon>Pseudomonadota</taxon>
        <taxon>Betaproteobacteria</taxon>
        <taxon>Burkholderiales</taxon>
        <taxon>Alcaligenaceae</taxon>
    </lineage>
</organism>
<evidence type="ECO:0000259" key="2">
    <source>
        <dbReference type="Pfam" id="PF00266"/>
    </source>
</evidence>
<keyword evidence="1" id="KW-0663">Pyridoxal phosphate</keyword>
<dbReference type="PANTHER" id="PTHR43092">
    <property type="entry name" value="L-CYSTEINE DESULFHYDRASE"/>
    <property type="match status" value="1"/>
</dbReference>
<dbReference type="InterPro" id="IPR015424">
    <property type="entry name" value="PyrdxlP-dep_Trfase"/>
</dbReference>
<sequence length="426" mass="47397">MLNISRRQMVLGSLASTALSWVPSISQARNSTGTISAPLSASDAAWKHIQELYVVNREITNLENGYWGAMPQPVLSAYKESTDFINTNNTIYARTQFSGALEKVREQVARAVGADVSEIALTRGATEALQKLITGYNALQPGDVVAYSDLDYDSMQYAMNWLQQRRGAQVKTFNIPEPATRQNILDTYEKILSTPKLKLLLLTHLSHRTGLVIPVAEIAQMARARGVDVIVDAAHSWGQIDFNVKDLSTDFVGFNLHKWISAPVGVGFMYISKNRLMDIDPDYADEDYESDDIRSRVHTGTTNFAALLTVPVALDLHQKISAKAKQQRLTYLRDYWVDALRSNKSVNILTPDAADLHAGITSFRYGNARDKQQNDGLVKMLKDQYGILTVRRGGIHNGDAIRVSPALFTRDSDMDKFIVAMNKLGK</sequence>
<accession>A0A356LD95</accession>
<dbReference type="Pfam" id="PF00266">
    <property type="entry name" value="Aminotran_5"/>
    <property type="match status" value="1"/>
</dbReference>
<name>A0A356LD95_9BURK</name>
<dbReference type="SUPFAM" id="SSF53383">
    <property type="entry name" value="PLP-dependent transferases"/>
    <property type="match status" value="1"/>
</dbReference>
<dbReference type="Gene3D" id="3.90.1150.10">
    <property type="entry name" value="Aspartate Aminotransferase, domain 1"/>
    <property type="match status" value="1"/>
</dbReference>
<dbReference type="PANTHER" id="PTHR43092:SF6">
    <property type="entry name" value="BLR1280 PROTEIN"/>
    <property type="match status" value="1"/>
</dbReference>